<sequence>MLSRRGYLKRERKKYKKLSRNPLTVKPQRVIIISSKEQ</sequence>
<proteinExistence type="predicted"/>
<reference evidence="1" key="1">
    <citation type="journal article" date="2021" name="Proc. Natl. Acad. Sci. U.S.A.">
        <title>A Catalog of Tens of Thousands of Viruses from Human Metagenomes Reveals Hidden Associations with Chronic Diseases.</title>
        <authorList>
            <person name="Tisza M.J."/>
            <person name="Buck C.B."/>
        </authorList>
    </citation>
    <scope>NUCLEOTIDE SEQUENCE</scope>
    <source>
        <strain evidence="1">CtxMM9</strain>
    </source>
</reference>
<organism evidence="1">
    <name type="scientific">Siphoviridae sp. ctxMM9</name>
    <dbReference type="NCBI Taxonomy" id="2827973"/>
    <lineage>
        <taxon>Viruses</taxon>
        <taxon>Duplodnaviria</taxon>
        <taxon>Heunggongvirae</taxon>
        <taxon>Uroviricota</taxon>
        <taxon>Caudoviricetes</taxon>
    </lineage>
</organism>
<protein>
    <submittedName>
        <fullName evidence="1">Uncharacterized protein</fullName>
    </submittedName>
</protein>
<evidence type="ECO:0000313" key="1">
    <source>
        <dbReference type="EMBL" id="DAF58761.1"/>
    </source>
</evidence>
<accession>A0A8S5T696</accession>
<dbReference type="EMBL" id="BK032759">
    <property type="protein sequence ID" value="DAF58761.1"/>
    <property type="molecule type" value="Genomic_DNA"/>
</dbReference>
<name>A0A8S5T696_9CAUD</name>